<dbReference type="InterPro" id="IPR020991">
    <property type="entry name" value="Connector_podovirus"/>
</dbReference>
<evidence type="ECO:0000256" key="2">
    <source>
        <dbReference type="ARBA" id="ARBA00022612"/>
    </source>
</evidence>
<evidence type="ECO:0000256" key="3">
    <source>
        <dbReference type="ARBA" id="ARBA00023219"/>
    </source>
</evidence>
<keyword evidence="5" id="KW-1185">Reference proteome</keyword>
<evidence type="ECO:0008006" key="6">
    <source>
        <dbReference type="Google" id="ProtNLM"/>
    </source>
</evidence>
<reference evidence="4" key="2">
    <citation type="submission" date="2021-08" db="EMBL/GenBank/DDBJ databases">
        <authorList>
            <person name="Tani A."/>
            <person name="Ola A."/>
            <person name="Ogura Y."/>
            <person name="Katsura K."/>
            <person name="Hayashi T."/>
        </authorList>
    </citation>
    <scope>NUCLEOTIDE SEQUENCE</scope>
    <source>
        <strain evidence="4">DSM 19015</strain>
    </source>
</reference>
<comment type="caution">
    <text evidence="4">The sequence shown here is derived from an EMBL/GenBank/DDBJ whole genome shotgun (WGS) entry which is preliminary data.</text>
</comment>
<gene>
    <name evidence="4" type="ORF">OCOJLMKI_0108</name>
</gene>
<comment type="subcellular location">
    <subcellularLocation>
        <location evidence="1">Virion</location>
    </subcellularLocation>
</comment>
<keyword evidence="2" id="KW-1188">Viral release from host cell</keyword>
<organism evidence="4 5">
    <name type="scientific">Methylobacterium iners</name>
    <dbReference type="NCBI Taxonomy" id="418707"/>
    <lineage>
        <taxon>Bacteria</taxon>
        <taxon>Pseudomonadati</taxon>
        <taxon>Pseudomonadota</taxon>
        <taxon>Alphaproteobacteria</taxon>
        <taxon>Hyphomicrobiales</taxon>
        <taxon>Methylobacteriaceae</taxon>
        <taxon>Methylobacterium</taxon>
    </lineage>
</organism>
<accession>A0ABQ4RTP9</accession>
<keyword evidence="3" id="KW-0231">Viral genome packaging</keyword>
<name>A0ABQ4RTP9_9HYPH</name>
<protein>
    <recommendedName>
        <fullName evidence="6">Bacteriophage head to tail connecting protein</fullName>
    </recommendedName>
</protein>
<dbReference type="Proteomes" id="UP001055125">
    <property type="component" value="Unassembled WGS sequence"/>
</dbReference>
<dbReference type="Pfam" id="PF12236">
    <property type="entry name" value="Head-tail_con"/>
    <property type="match status" value="1"/>
</dbReference>
<dbReference type="RefSeq" id="WP_283206681.1">
    <property type="nucleotide sequence ID" value="NZ_BPQP01000001.1"/>
</dbReference>
<proteinExistence type="predicted"/>
<evidence type="ECO:0000313" key="4">
    <source>
        <dbReference type="EMBL" id="GJD92925.1"/>
    </source>
</evidence>
<sequence length="565" mass="62931">MKQRVKELRGQGDSLFAQRAPLMSLWQEIAENFFPQRADFTRDRAVGEEFARGLMTGAPVLAHRELADQFAAMLRPRGKNWFGMTVEDDRIANDVQSKAWLEAKANTMRRIMYDRQSGFTWATKEADQDFAAFGQTVMSQELNANGNGILYRTWHIKDCAWAENAMRQVDTMHRVWKIPARSVRKMFPKTYDRKIDEICKTDPHRLIPLRDIVIPFDEYDYTDKAALRRAAKFPFMRIYIDCEHETVLEETPIRRNVFSVPRWATVSGSQYAHSPATVVGLADARLLQKITLTLLEAGEKAVNPAMVAVADMVQGGVNTYAGGVTWVDADYDERKGEALRVLGEGKGQLAFGADMADRYESLIKRAFYLDRINLPPAGGAMTATEVRTRVEEFIRAALPLFEPMEIEYNGALAEETFNLALENGAFGNLMDMPQGLRGQEIKFTFESPLEQAKTRDKATAFLEAGQLLAAATQIDPQAFVEMDVRTAFRDALEGAQVPAKWITPDDQAQQVRASLQQQQQAAQAAQEVGGAAQVATTVGDAALRLQEAGLVPQAAQLAQVAGAPV</sequence>
<reference evidence="4" key="1">
    <citation type="journal article" date="2021" name="Front. Microbiol.">
        <title>Comprehensive Comparative Genomics and Phenotyping of Methylobacterium Species.</title>
        <authorList>
            <person name="Alessa O."/>
            <person name="Ogura Y."/>
            <person name="Fujitani Y."/>
            <person name="Takami H."/>
            <person name="Hayashi T."/>
            <person name="Sahin N."/>
            <person name="Tani A."/>
        </authorList>
    </citation>
    <scope>NUCLEOTIDE SEQUENCE</scope>
    <source>
        <strain evidence="4">DSM 19015</strain>
    </source>
</reference>
<evidence type="ECO:0000256" key="1">
    <source>
        <dbReference type="ARBA" id="ARBA00004328"/>
    </source>
</evidence>
<evidence type="ECO:0000313" key="5">
    <source>
        <dbReference type="Proteomes" id="UP001055125"/>
    </source>
</evidence>
<dbReference type="EMBL" id="BPQP01000001">
    <property type="protein sequence ID" value="GJD92925.1"/>
    <property type="molecule type" value="Genomic_DNA"/>
</dbReference>